<evidence type="ECO:0000256" key="1">
    <source>
        <dbReference type="ARBA" id="ARBA00004429"/>
    </source>
</evidence>
<keyword evidence="6 9" id="KW-1133">Transmembrane helix</keyword>
<protein>
    <recommendedName>
        <fullName evidence="9">TRAP transporter small permease protein</fullName>
    </recommendedName>
</protein>
<comment type="function">
    <text evidence="9">Part of the tripartite ATP-independent periplasmic (TRAP) transport system.</text>
</comment>
<dbReference type="PANTHER" id="PTHR35011">
    <property type="entry name" value="2,3-DIKETO-L-GULONATE TRAP TRANSPORTER SMALL PERMEASE PROTEIN YIAM"/>
    <property type="match status" value="1"/>
</dbReference>
<feature type="transmembrane region" description="Helical" evidence="9">
    <location>
        <begin position="94"/>
        <end position="117"/>
    </location>
</feature>
<dbReference type="PANTHER" id="PTHR35011:SF4">
    <property type="entry name" value="SLL1102 PROTEIN"/>
    <property type="match status" value="1"/>
</dbReference>
<evidence type="ECO:0000256" key="3">
    <source>
        <dbReference type="ARBA" id="ARBA00022475"/>
    </source>
</evidence>
<dbReference type="Proteomes" id="UP001595579">
    <property type="component" value="Unassembled WGS sequence"/>
</dbReference>
<comment type="similarity">
    <text evidence="8 9">Belongs to the TRAP transporter small permease family.</text>
</comment>
<keyword evidence="7 9" id="KW-0472">Membrane</keyword>
<feature type="transmembrane region" description="Helical" evidence="9">
    <location>
        <begin position="20"/>
        <end position="46"/>
    </location>
</feature>
<reference evidence="12" key="1">
    <citation type="journal article" date="2019" name="Int. J. Syst. Evol. Microbiol.">
        <title>The Global Catalogue of Microorganisms (GCM) 10K type strain sequencing project: providing services to taxonomists for standard genome sequencing and annotation.</title>
        <authorList>
            <consortium name="The Broad Institute Genomics Platform"/>
            <consortium name="The Broad Institute Genome Sequencing Center for Infectious Disease"/>
            <person name="Wu L."/>
            <person name="Ma J."/>
        </authorList>
    </citation>
    <scope>NUCLEOTIDE SEQUENCE [LARGE SCALE GENOMIC DNA]</scope>
    <source>
        <strain evidence="12">CECT 7698</strain>
    </source>
</reference>
<dbReference type="InterPro" id="IPR055348">
    <property type="entry name" value="DctQ"/>
</dbReference>
<feature type="domain" description="Tripartite ATP-independent periplasmic transporters DctQ component" evidence="10">
    <location>
        <begin position="32"/>
        <end position="164"/>
    </location>
</feature>
<comment type="caution">
    <text evidence="11">The sequence shown here is derived from an EMBL/GenBank/DDBJ whole genome shotgun (WGS) entry which is preliminary data.</text>
</comment>
<evidence type="ECO:0000313" key="12">
    <source>
        <dbReference type="Proteomes" id="UP001595579"/>
    </source>
</evidence>
<name>A0ABV7LTM7_9GAMM</name>
<evidence type="ECO:0000256" key="7">
    <source>
        <dbReference type="ARBA" id="ARBA00023136"/>
    </source>
</evidence>
<keyword evidence="4 9" id="KW-0997">Cell inner membrane</keyword>
<evidence type="ECO:0000256" key="2">
    <source>
        <dbReference type="ARBA" id="ARBA00022448"/>
    </source>
</evidence>
<evidence type="ECO:0000256" key="8">
    <source>
        <dbReference type="ARBA" id="ARBA00038436"/>
    </source>
</evidence>
<keyword evidence="2 9" id="KW-0813">Transport</keyword>
<dbReference type="EMBL" id="JBHRUG010000037">
    <property type="protein sequence ID" value="MFC3285635.1"/>
    <property type="molecule type" value="Genomic_DNA"/>
</dbReference>
<feature type="transmembrane region" description="Helical" evidence="9">
    <location>
        <begin position="137"/>
        <end position="158"/>
    </location>
</feature>
<dbReference type="RefSeq" id="WP_386776415.1">
    <property type="nucleotide sequence ID" value="NZ_JBHRUG010000037.1"/>
</dbReference>
<dbReference type="InterPro" id="IPR007387">
    <property type="entry name" value="TRAP_DctQ"/>
</dbReference>
<evidence type="ECO:0000256" key="9">
    <source>
        <dbReference type="RuleBase" id="RU369079"/>
    </source>
</evidence>
<evidence type="ECO:0000256" key="4">
    <source>
        <dbReference type="ARBA" id="ARBA00022519"/>
    </source>
</evidence>
<proteinExistence type="inferred from homology"/>
<keyword evidence="3" id="KW-1003">Cell membrane</keyword>
<organism evidence="11 12">
    <name type="scientific">Litchfieldella rifensis</name>
    <dbReference type="NCBI Taxonomy" id="762643"/>
    <lineage>
        <taxon>Bacteria</taxon>
        <taxon>Pseudomonadati</taxon>
        <taxon>Pseudomonadota</taxon>
        <taxon>Gammaproteobacteria</taxon>
        <taxon>Oceanospirillales</taxon>
        <taxon>Halomonadaceae</taxon>
        <taxon>Litchfieldella</taxon>
    </lineage>
</organism>
<gene>
    <name evidence="11" type="ORF">ACFOEV_18720</name>
</gene>
<accession>A0ABV7LTM7</accession>
<evidence type="ECO:0000256" key="5">
    <source>
        <dbReference type="ARBA" id="ARBA00022692"/>
    </source>
</evidence>
<keyword evidence="5 9" id="KW-0812">Transmembrane</keyword>
<sequence>MNRATREPTLLTRLDAFTDIIGRSIAWLVLIMMLVQFAIVVLRYAFSIHSNVMQESVMAMHAMVFMLGAAYTLKHDGHVRVDIFYRKLSARGRAWIDLGGTLLLLAPVVLFIAIISWQYVISSWAILERTSDANLPIVFLLKSLIPLMMTLLLLQGAAQVMRQVLILRGRLPAPPPEHEEVL</sequence>
<keyword evidence="12" id="KW-1185">Reference proteome</keyword>
<evidence type="ECO:0000256" key="6">
    <source>
        <dbReference type="ARBA" id="ARBA00022989"/>
    </source>
</evidence>
<evidence type="ECO:0000313" key="11">
    <source>
        <dbReference type="EMBL" id="MFC3285635.1"/>
    </source>
</evidence>
<dbReference type="Pfam" id="PF04290">
    <property type="entry name" value="DctQ"/>
    <property type="match status" value="1"/>
</dbReference>
<comment type="subcellular location">
    <subcellularLocation>
        <location evidence="1 9">Cell inner membrane</location>
        <topology evidence="1 9">Multi-pass membrane protein</topology>
    </subcellularLocation>
</comment>
<comment type="subunit">
    <text evidence="9">The complex comprises the extracytoplasmic solute receptor protein and the two transmembrane proteins.</text>
</comment>
<evidence type="ECO:0000259" key="10">
    <source>
        <dbReference type="Pfam" id="PF04290"/>
    </source>
</evidence>
<feature type="transmembrane region" description="Helical" evidence="9">
    <location>
        <begin position="52"/>
        <end position="73"/>
    </location>
</feature>